<sequence>MFHEKCFNKSSSRKPVPLHSNILLLLLLLLFLLLLLLFLHTPQLPLPLCPDVRLGQKRLGRMDGCGGAYTHSWLSSGSVFGIKERS</sequence>
<gene>
    <name evidence="1" type="ORF">ASCRUDRAFT_134647</name>
</gene>
<reference evidence="2" key="1">
    <citation type="submission" date="2016-05" db="EMBL/GenBank/DDBJ databases">
        <title>Comparative genomics of biotechnologically important yeasts.</title>
        <authorList>
            <consortium name="DOE Joint Genome Institute"/>
            <person name="Riley R."/>
            <person name="Haridas S."/>
            <person name="Wolfe K.H."/>
            <person name="Lopes M.R."/>
            <person name="Hittinger C.T."/>
            <person name="Goker M."/>
            <person name="Salamov A."/>
            <person name="Wisecaver J."/>
            <person name="Long T.M."/>
            <person name="Aerts A.L."/>
            <person name="Barry K."/>
            <person name="Choi C."/>
            <person name="Clum A."/>
            <person name="Coughlan A.Y."/>
            <person name="Deshpande S."/>
            <person name="Douglass A.P."/>
            <person name="Hanson S.J."/>
            <person name="Klenk H.-P."/>
            <person name="Labutti K."/>
            <person name="Lapidus A."/>
            <person name="Lindquist E."/>
            <person name="Lipzen A."/>
            <person name="Meier-Kolthoff J.P."/>
            <person name="Ohm R.A."/>
            <person name="Otillar R.P."/>
            <person name="Pangilinan J."/>
            <person name="Peng Y."/>
            <person name="Rokas A."/>
            <person name="Rosa C.A."/>
            <person name="Scheuner C."/>
            <person name="Sibirny A.A."/>
            <person name="Slot J.C."/>
            <person name="Stielow J.B."/>
            <person name="Sun H."/>
            <person name="Kurtzman C.P."/>
            <person name="Blackwell M."/>
            <person name="Grigoriev I.V."/>
            <person name="Jeffries T.W."/>
        </authorList>
    </citation>
    <scope>NUCLEOTIDE SEQUENCE [LARGE SCALE GENOMIC DNA]</scope>
    <source>
        <strain evidence="2">DSM 1968</strain>
    </source>
</reference>
<dbReference type="EMBL" id="KV454477">
    <property type="protein sequence ID" value="ODV62393.1"/>
    <property type="molecule type" value="Genomic_DNA"/>
</dbReference>
<keyword evidence="2" id="KW-1185">Reference proteome</keyword>
<organism evidence="1 2">
    <name type="scientific">Ascoidea rubescens DSM 1968</name>
    <dbReference type="NCBI Taxonomy" id="1344418"/>
    <lineage>
        <taxon>Eukaryota</taxon>
        <taxon>Fungi</taxon>
        <taxon>Dikarya</taxon>
        <taxon>Ascomycota</taxon>
        <taxon>Saccharomycotina</taxon>
        <taxon>Saccharomycetes</taxon>
        <taxon>Ascoideaceae</taxon>
        <taxon>Ascoidea</taxon>
    </lineage>
</organism>
<dbReference type="AlphaFoldDB" id="A0A1D2VLD4"/>
<protein>
    <submittedName>
        <fullName evidence="1">Uncharacterized protein</fullName>
    </submittedName>
</protein>
<dbReference type="GeneID" id="30962714"/>
<name>A0A1D2VLD4_9ASCO</name>
<evidence type="ECO:0000313" key="1">
    <source>
        <dbReference type="EMBL" id="ODV62393.1"/>
    </source>
</evidence>
<dbReference type="RefSeq" id="XP_020048700.1">
    <property type="nucleotide sequence ID" value="XM_020189078.1"/>
</dbReference>
<proteinExistence type="predicted"/>
<accession>A0A1D2VLD4</accession>
<dbReference type="Proteomes" id="UP000095038">
    <property type="component" value="Unassembled WGS sequence"/>
</dbReference>
<dbReference type="InParanoid" id="A0A1D2VLD4"/>
<evidence type="ECO:0000313" key="2">
    <source>
        <dbReference type="Proteomes" id="UP000095038"/>
    </source>
</evidence>